<evidence type="ECO:0000259" key="2">
    <source>
        <dbReference type="PROSITE" id="PS50943"/>
    </source>
</evidence>
<dbReference type="RefSeq" id="WP_083573179.1">
    <property type="nucleotide sequence ID" value="NZ_FQVO01000004.1"/>
</dbReference>
<dbReference type="STRING" id="1302685.SAMN05444408_10465"/>
<keyword evidence="1" id="KW-0238">DNA-binding</keyword>
<dbReference type="SUPFAM" id="SSF47413">
    <property type="entry name" value="lambda repressor-like DNA-binding domains"/>
    <property type="match status" value="1"/>
</dbReference>
<dbReference type="EMBL" id="FQVO01000004">
    <property type="protein sequence ID" value="SHE77707.1"/>
    <property type="molecule type" value="Genomic_DNA"/>
</dbReference>
<gene>
    <name evidence="3" type="ORF">SAMN05444408_10465</name>
</gene>
<keyword evidence="4" id="KW-1185">Reference proteome</keyword>
<accession>A0A1M4W922</accession>
<name>A0A1M4W922_9FLAO</name>
<protein>
    <submittedName>
        <fullName evidence="3">Transcriptional regulator, contains XRE-family HTH domain</fullName>
    </submittedName>
</protein>
<evidence type="ECO:0000313" key="3">
    <source>
        <dbReference type="EMBL" id="SHE77707.1"/>
    </source>
</evidence>
<dbReference type="CDD" id="cd00093">
    <property type="entry name" value="HTH_XRE"/>
    <property type="match status" value="1"/>
</dbReference>
<dbReference type="InterPro" id="IPR001387">
    <property type="entry name" value="Cro/C1-type_HTH"/>
</dbReference>
<feature type="domain" description="HTH cro/C1-type" evidence="2">
    <location>
        <begin position="8"/>
        <end position="62"/>
    </location>
</feature>
<dbReference type="AlphaFoldDB" id="A0A1M4W922"/>
<dbReference type="PANTHER" id="PTHR46558:SF11">
    <property type="entry name" value="HTH-TYPE TRANSCRIPTIONAL REGULATOR XRE"/>
    <property type="match status" value="1"/>
</dbReference>
<dbReference type="SMART" id="SM00530">
    <property type="entry name" value="HTH_XRE"/>
    <property type="match status" value="1"/>
</dbReference>
<organism evidence="3 4">
    <name type="scientific">Chryseobacterium takakiae</name>
    <dbReference type="NCBI Taxonomy" id="1302685"/>
    <lineage>
        <taxon>Bacteria</taxon>
        <taxon>Pseudomonadati</taxon>
        <taxon>Bacteroidota</taxon>
        <taxon>Flavobacteriia</taxon>
        <taxon>Flavobacteriales</taxon>
        <taxon>Weeksellaceae</taxon>
        <taxon>Chryseobacterium group</taxon>
        <taxon>Chryseobacterium</taxon>
    </lineage>
</organism>
<dbReference type="PANTHER" id="PTHR46558">
    <property type="entry name" value="TRACRIPTIONAL REGULATORY PROTEIN-RELATED-RELATED"/>
    <property type="match status" value="1"/>
</dbReference>
<sequence>MSFFGTNIKKIRQVKGLSQKAFADLFDLNRGVISSYEEGRAEPKIETILKVANYFNLNLDKLLTEILQVNQLVSISDIDHLMFESDKTDEKSAPVNRYRNGNIVQDKILQKLLAQIDLIYEYKSKPDAQNFYQEGDLLFLMETSIYSEARVFLDLEGYLQFEGDNKNGNLPFYRIVGHISISGKNTIADILSRLDRLERKICEM</sequence>
<proteinExistence type="predicted"/>
<dbReference type="PROSITE" id="PS50943">
    <property type="entry name" value="HTH_CROC1"/>
    <property type="match status" value="1"/>
</dbReference>
<reference evidence="4" key="1">
    <citation type="submission" date="2016-11" db="EMBL/GenBank/DDBJ databases">
        <authorList>
            <person name="Varghese N."/>
            <person name="Submissions S."/>
        </authorList>
    </citation>
    <scope>NUCLEOTIDE SEQUENCE [LARGE SCALE GENOMIC DNA]</scope>
    <source>
        <strain evidence="4">DSM 26898</strain>
    </source>
</reference>
<dbReference type="OrthoDB" id="3831186at2"/>
<dbReference type="Proteomes" id="UP000184236">
    <property type="component" value="Unassembled WGS sequence"/>
</dbReference>
<dbReference type="Pfam" id="PF01381">
    <property type="entry name" value="HTH_3"/>
    <property type="match status" value="1"/>
</dbReference>
<dbReference type="InterPro" id="IPR010982">
    <property type="entry name" value="Lambda_DNA-bd_dom_sf"/>
</dbReference>
<evidence type="ECO:0000313" key="4">
    <source>
        <dbReference type="Proteomes" id="UP000184236"/>
    </source>
</evidence>
<dbReference type="GO" id="GO:0003677">
    <property type="term" value="F:DNA binding"/>
    <property type="evidence" value="ECO:0007669"/>
    <property type="project" value="UniProtKB-KW"/>
</dbReference>
<dbReference type="Gene3D" id="1.10.260.40">
    <property type="entry name" value="lambda repressor-like DNA-binding domains"/>
    <property type="match status" value="1"/>
</dbReference>
<evidence type="ECO:0000256" key="1">
    <source>
        <dbReference type="ARBA" id="ARBA00023125"/>
    </source>
</evidence>